<feature type="transmembrane region" description="Helical" evidence="1">
    <location>
        <begin position="60"/>
        <end position="80"/>
    </location>
</feature>
<organism evidence="2 3">
    <name type="scientific">Zea mays</name>
    <name type="common">Maize</name>
    <dbReference type="NCBI Taxonomy" id="4577"/>
    <lineage>
        <taxon>Eukaryota</taxon>
        <taxon>Viridiplantae</taxon>
        <taxon>Streptophyta</taxon>
        <taxon>Embryophyta</taxon>
        <taxon>Tracheophyta</taxon>
        <taxon>Spermatophyta</taxon>
        <taxon>Magnoliopsida</taxon>
        <taxon>Liliopsida</taxon>
        <taxon>Poales</taxon>
        <taxon>Poaceae</taxon>
        <taxon>PACMAD clade</taxon>
        <taxon>Panicoideae</taxon>
        <taxon>Andropogonodae</taxon>
        <taxon>Andropogoneae</taxon>
        <taxon>Tripsacinae</taxon>
        <taxon>Zea</taxon>
    </lineage>
</organism>
<name>A0A804QBU1_MAIZE</name>
<dbReference type="EnsemblPlants" id="Zm00001eb317150_T002">
    <property type="protein sequence ID" value="Zm00001eb317150_P002"/>
    <property type="gene ID" value="Zm00001eb317150"/>
</dbReference>
<accession>A0A804QBU1</accession>
<dbReference type="Gramene" id="Zm00001eb317150_T002">
    <property type="protein sequence ID" value="Zm00001eb317150_P002"/>
    <property type="gene ID" value="Zm00001eb317150"/>
</dbReference>
<evidence type="ECO:0000256" key="1">
    <source>
        <dbReference type="SAM" id="Phobius"/>
    </source>
</evidence>
<reference evidence="2" key="3">
    <citation type="submission" date="2021-05" db="UniProtKB">
        <authorList>
            <consortium name="EnsemblPlants"/>
        </authorList>
    </citation>
    <scope>IDENTIFICATION</scope>
    <source>
        <strain evidence="2">cv. B73</strain>
    </source>
</reference>
<keyword evidence="1" id="KW-1133">Transmembrane helix</keyword>
<reference evidence="3" key="1">
    <citation type="submission" date="2015-12" db="EMBL/GenBank/DDBJ databases">
        <title>Update maize B73 reference genome by single molecule sequencing technologies.</title>
        <authorList>
            <consortium name="Maize Genome Sequencing Project"/>
            <person name="Ware D."/>
        </authorList>
    </citation>
    <scope>NUCLEOTIDE SEQUENCE [LARGE SCALE GENOMIC DNA]</scope>
    <source>
        <strain evidence="3">cv. B73</strain>
    </source>
</reference>
<reference evidence="2" key="2">
    <citation type="submission" date="2019-07" db="EMBL/GenBank/DDBJ databases">
        <authorList>
            <person name="Seetharam A."/>
            <person name="Woodhouse M."/>
            <person name="Cannon E."/>
        </authorList>
    </citation>
    <scope>NUCLEOTIDE SEQUENCE [LARGE SCALE GENOMIC DNA]</scope>
    <source>
        <strain evidence="2">cv. B73</strain>
    </source>
</reference>
<keyword evidence="1" id="KW-0472">Membrane</keyword>
<proteinExistence type="predicted"/>
<evidence type="ECO:0000313" key="3">
    <source>
        <dbReference type="Proteomes" id="UP000007305"/>
    </source>
</evidence>
<keyword evidence="1" id="KW-0812">Transmembrane</keyword>
<evidence type="ECO:0000313" key="2">
    <source>
        <dbReference type="EnsemblPlants" id="Zm00001eb317150_P002"/>
    </source>
</evidence>
<protein>
    <submittedName>
        <fullName evidence="2">Uncharacterized protein</fullName>
    </submittedName>
</protein>
<sequence length="153" mass="16963">MSLAASLQYKKYPIMSAAGSTQRVSRISTTEHKKVNCKEMVCSQLVLSGDSITEQPFAPVYSISVAMLLTTVVSVLLFSFHCTYTQLENFNHTATRFIKGKTNLWAQTKCDSESHFASSLRTKTRKQISTVTPHSEACLVGGTRLGCWRSPSF</sequence>
<dbReference type="AlphaFoldDB" id="A0A804QBU1"/>
<dbReference type="Proteomes" id="UP000007305">
    <property type="component" value="Chromosome 7"/>
</dbReference>
<keyword evidence="3" id="KW-1185">Reference proteome</keyword>